<dbReference type="OrthoDB" id="5297245at2"/>
<keyword evidence="2" id="KW-1185">Reference proteome</keyword>
<proteinExistence type="predicted"/>
<reference evidence="1" key="1">
    <citation type="journal article" date="2019" name="PLoS Negl. Trop. Dis.">
        <title>Revisiting the worldwide diversity of Leptospira species in the environment.</title>
        <authorList>
            <person name="Vincent A.T."/>
            <person name="Schiettekatte O."/>
            <person name="Bourhy P."/>
            <person name="Veyrier F.J."/>
            <person name="Picardeau M."/>
        </authorList>
    </citation>
    <scope>NUCLEOTIDE SEQUENCE [LARGE SCALE GENOMIC DNA]</scope>
    <source>
        <strain evidence="1">201800287</strain>
    </source>
</reference>
<sequence length="66" mass="7908">MRDEYDFSKGKRGLFSRDLKDLHFPVYLDPKLEEYYQKIATKKNIDLNTIVNTILEKEMELHDTLS</sequence>
<organism evidence="1 2">
    <name type="scientific">Leptospira noumeaensis</name>
    <dbReference type="NCBI Taxonomy" id="2484964"/>
    <lineage>
        <taxon>Bacteria</taxon>
        <taxon>Pseudomonadati</taxon>
        <taxon>Spirochaetota</taxon>
        <taxon>Spirochaetia</taxon>
        <taxon>Leptospirales</taxon>
        <taxon>Leptospiraceae</taxon>
        <taxon>Leptospira</taxon>
    </lineage>
</organism>
<protein>
    <submittedName>
        <fullName evidence="1">Toxin-antitoxin system, antitoxin component</fullName>
    </submittedName>
</protein>
<dbReference type="EMBL" id="RQFK01000034">
    <property type="protein sequence ID" value="TGK77693.1"/>
    <property type="molecule type" value="Genomic_DNA"/>
</dbReference>
<gene>
    <name evidence="1" type="ORF">EHQ24_18830</name>
</gene>
<dbReference type="AlphaFoldDB" id="A0A4R9HZW0"/>
<evidence type="ECO:0000313" key="1">
    <source>
        <dbReference type="EMBL" id="TGK77693.1"/>
    </source>
</evidence>
<evidence type="ECO:0000313" key="2">
    <source>
        <dbReference type="Proteomes" id="UP000298009"/>
    </source>
</evidence>
<dbReference type="RefSeq" id="WP_135603138.1">
    <property type="nucleotide sequence ID" value="NZ_RQFK01000034.1"/>
</dbReference>
<dbReference type="Proteomes" id="UP000298009">
    <property type="component" value="Unassembled WGS sequence"/>
</dbReference>
<accession>A0A4R9HZW0</accession>
<comment type="caution">
    <text evidence="1">The sequence shown here is derived from an EMBL/GenBank/DDBJ whole genome shotgun (WGS) entry which is preliminary data.</text>
</comment>
<name>A0A4R9HZW0_9LEPT</name>